<dbReference type="PANTHER" id="PTHR35317:SF42">
    <property type="entry name" value="RETROTRANSPOSON GAG DOMAIN-CONTAINING PROTEIN"/>
    <property type="match status" value="1"/>
</dbReference>
<evidence type="ECO:0008006" key="2">
    <source>
        <dbReference type="Google" id="ProtNLM"/>
    </source>
</evidence>
<proteinExistence type="predicted"/>
<evidence type="ECO:0000313" key="1">
    <source>
        <dbReference type="EMBL" id="SPD30633.1"/>
    </source>
</evidence>
<protein>
    <recommendedName>
        <fullName evidence="2">Reverse transcriptase Ty1/copia-type domain-containing protein</fullName>
    </recommendedName>
</protein>
<organism evidence="1">
    <name type="scientific">Fagus sylvatica</name>
    <name type="common">Beechnut</name>
    <dbReference type="NCBI Taxonomy" id="28930"/>
    <lineage>
        <taxon>Eukaryota</taxon>
        <taxon>Viridiplantae</taxon>
        <taxon>Streptophyta</taxon>
        <taxon>Embryophyta</taxon>
        <taxon>Tracheophyta</taxon>
        <taxon>Spermatophyta</taxon>
        <taxon>Magnoliopsida</taxon>
        <taxon>eudicotyledons</taxon>
        <taxon>Gunneridae</taxon>
        <taxon>Pentapetalae</taxon>
        <taxon>rosids</taxon>
        <taxon>fabids</taxon>
        <taxon>Fagales</taxon>
        <taxon>Fagaceae</taxon>
        <taxon>Fagus</taxon>
    </lineage>
</organism>
<reference evidence="1" key="1">
    <citation type="submission" date="2018-02" db="EMBL/GenBank/DDBJ databases">
        <authorList>
            <person name="Cohen D.B."/>
            <person name="Kent A.D."/>
        </authorList>
    </citation>
    <scope>NUCLEOTIDE SEQUENCE</scope>
</reference>
<dbReference type="CDD" id="cd09272">
    <property type="entry name" value="RNase_HI_RT_Ty1"/>
    <property type="match status" value="1"/>
</dbReference>
<accession>A0A2N9J2G6</accession>
<name>A0A2N9J2G6_FAGSY</name>
<sequence>MRLDLALEVNKPDAITSQSSAGAKAYFNKWVESNKLCMMIMRLSMDKTIKNSIPQCDNAKDYLAAVSKKFVVFDKVEKSNYMRLLTTTTYDGTIGIREHIMRMTNLAMRLRDMKVDIPDSYLVWLILESLPDQFSALKTSYNVVKGEWGLDEMTAIVVQHEEMMRKNLGEASFALGIEIHHDRSRGILRLSQKHYVNRILERLEIVDSISKPLTIYNDNSAAVCFSKNNERSTGLKHMHIKYLVVKEKIQELQTSIVHIATEEMIADPLTKGLPPKVFKEHVTHMGLVESFDGFVWVGLVSQWSRADLGLEVMEPCRSRPEGGGAVPISAWRSGSRPGGGGAVPDLVVVAVGFGCSGLIYGGGGGGGGGGWEGFGYGCWLFRRFSLSLSTLGCGSQDHTIARFWRGREVPQRDQIGLEGAEIGSDETTARLRRLAKKWRKHAMPRMTK</sequence>
<gene>
    <name evidence="1" type="ORF">FSB_LOCUS58515</name>
</gene>
<dbReference type="Pfam" id="PF14223">
    <property type="entry name" value="Retrotran_gag_2"/>
    <property type="match status" value="1"/>
</dbReference>
<dbReference type="EMBL" id="OIVN01006326">
    <property type="protein sequence ID" value="SPD30633.1"/>
    <property type="molecule type" value="Genomic_DNA"/>
</dbReference>
<dbReference type="PANTHER" id="PTHR35317">
    <property type="entry name" value="OS04G0629600 PROTEIN"/>
    <property type="match status" value="1"/>
</dbReference>
<dbReference type="AlphaFoldDB" id="A0A2N9J2G6"/>